<dbReference type="InterPro" id="IPR013325">
    <property type="entry name" value="RNA_pol_sigma_r2"/>
</dbReference>
<evidence type="ECO:0000313" key="2">
    <source>
        <dbReference type="Proteomes" id="UP000256512"/>
    </source>
</evidence>
<dbReference type="Proteomes" id="UP000256512">
    <property type="component" value="Unassembled WGS sequence"/>
</dbReference>
<dbReference type="GO" id="GO:0003700">
    <property type="term" value="F:DNA-binding transcription factor activity"/>
    <property type="evidence" value="ECO:0007669"/>
    <property type="project" value="InterPro"/>
</dbReference>
<name>A0A3D9BJJ5_9FLAO</name>
<protein>
    <submittedName>
        <fullName evidence="1">Sigma-70 family RNA polymerase sigma factor</fullName>
    </submittedName>
</protein>
<dbReference type="EMBL" id="QNVS01000038">
    <property type="protein sequence ID" value="REC53684.1"/>
    <property type="molecule type" value="Genomic_DNA"/>
</dbReference>
<accession>A0A3D9BJJ5</accession>
<reference evidence="1 2" key="1">
    <citation type="journal article" date="2006" name="Int. J. Syst. Evol. Microbiol.">
        <title>Chryseobacterium piscium sp. nov., isolated from fish of the South Atlantic Ocean off South Africa.</title>
        <authorList>
            <person name="de Beer H."/>
            <person name="Hugo C.J."/>
            <person name="Jooste P.J."/>
            <person name="Vancanneyt M."/>
            <person name="Coenye T."/>
            <person name="Vandamme P."/>
        </authorList>
    </citation>
    <scope>NUCLEOTIDE SEQUENCE [LARGE SCALE GENOMIC DNA]</scope>
    <source>
        <strain evidence="1 2">CCUG 51923</strain>
    </source>
</reference>
<dbReference type="AlphaFoldDB" id="A0A3D9BJJ5"/>
<dbReference type="RefSeq" id="WP_115950614.1">
    <property type="nucleotide sequence ID" value="NZ_QNVS01000038.1"/>
</dbReference>
<keyword evidence="2" id="KW-1185">Reference proteome</keyword>
<proteinExistence type="predicted"/>
<dbReference type="Gene3D" id="1.10.1740.10">
    <property type="match status" value="1"/>
</dbReference>
<sequence>MDRRTTNSLAIEDFKKNSNAAFGILYQNYFVYVKKYILNNKGKSEDAEDIFQDSLLILYEKLHRDNFEAYTCLGNYIVGISKNLWLKRLKNRNFYIEFPDTYFIENQQEINSAIENEKYYWEKLTGYIKAISSHCQNLIQDIFIKNKSIEEIQDKYKYSSKHNAQNQKYKCVEQIRNIKLLKLKINEL</sequence>
<comment type="caution">
    <text evidence="1">The sequence shown here is derived from an EMBL/GenBank/DDBJ whole genome shotgun (WGS) entry which is preliminary data.</text>
</comment>
<evidence type="ECO:0000313" key="1">
    <source>
        <dbReference type="EMBL" id="REC53684.1"/>
    </source>
</evidence>
<organism evidence="1 2">
    <name type="scientific">Chryseobacterium piscium</name>
    <dbReference type="NCBI Taxonomy" id="333702"/>
    <lineage>
        <taxon>Bacteria</taxon>
        <taxon>Pseudomonadati</taxon>
        <taxon>Bacteroidota</taxon>
        <taxon>Flavobacteriia</taxon>
        <taxon>Flavobacteriales</taxon>
        <taxon>Weeksellaceae</taxon>
        <taxon>Chryseobacterium group</taxon>
        <taxon>Chryseobacterium</taxon>
    </lineage>
</organism>
<gene>
    <name evidence="1" type="ORF">DRF62_12475</name>
</gene>
<dbReference type="GO" id="GO:0006352">
    <property type="term" value="P:DNA-templated transcription initiation"/>
    <property type="evidence" value="ECO:0007669"/>
    <property type="project" value="InterPro"/>
</dbReference>
<dbReference type="SUPFAM" id="SSF88946">
    <property type="entry name" value="Sigma2 domain of RNA polymerase sigma factors"/>
    <property type="match status" value="1"/>
</dbReference>